<dbReference type="InterPro" id="IPR051534">
    <property type="entry name" value="CBASS_pafABC_assoc_protein"/>
</dbReference>
<dbReference type="PROSITE" id="PS52050">
    <property type="entry name" value="WYL"/>
    <property type="match status" value="1"/>
</dbReference>
<dbReference type="RefSeq" id="WP_087057615.1">
    <property type="nucleotide sequence ID" value="NZ_JBGQQI010000021.1"/>
</dbReference>
<evidence type="ECO:0000313" key="4">
    <source>
        <dbReference type="Proteomes" id="UP001625374"/>
    </source>
</evidence>
<proteinExistence type="predicted"/>
<sequence>MKKAILESIVLRYLYVNNKGEQNSREVEPMQLLFKHRFWYLFAYCRLKNDFRMFKLSRIHHLQMTSDKFEPKVIPSGTEYTTHLAETILVTLHLSPKASYRVYDEFKPSDIHQEVDGSYTVSATFPIGSWLEDYLFTFSDLLLDVQPMDLKQKLHEKAAIMTRQLLDK</sequence>
<feature type="domain" description="WCX" evidence="2">
    <location>
        <begin position="87"/>
        <end position="159"/>
    </location>
</feature>
<dbReference type="PANTHER" id="PTHR34580:SF1">
    <property type="entry name" value="PROTEIN PAFC"/>
    <property type="match status" value="1"/>
</dbReference>
<dbReference type="EMBL" id="JBGQQK010000019">
    <property type="protein sequence ID" value="MFL2103121.1"/>
    <property type="molecule type" value="Genomic_DNA"/>
</dbReference>
<organism evidence="3 4">
    <name type="scientific">Marinilactibacillus psychrotolerans</name>
    <dbReference type="NCBI Taxonomy" id="191770"/>
    <lineage>
        <taxon>Bacteria</taxon>
        <taxon>Bacillati</taxon>
        <taxon>Bacillota</taxon>
        <taxon>Bacilli</taxon>
        <taxon>Lactobacillales</taxon>
        <taxon>Carnobacteriaceae</taxon>
        <taxon>Marinilactibacillus</taxon>
    </lineage>
</organism>
<protein>
    <submittedName>
        <fullName evidence="3">Helix-turn-helix transcriptional regulator</fullName>
    </submittedName>
</protein>
<dbReference type="Proteomes" id="UP001625374">
    <property type="component" value="Unassembled WGS sequence"/>
</dbReference>
<name>A0ABW8UJN0_9LACT</name>
<gene>
    <name evidence="3" type="ORF">ACEN37_07610</name>
</gene>
<dbReference type="Pfam" id="PF25583">
    <property type="entry name" value="WCX"/>
    <property type="match status" value="1"/>
</dbReference>
<dbReference type="PANTHER" id="PTHR34580">
    <property type="match status" value="1"/>
</dbReference>
<reference evidence="3 4" key="1">
    <citation type="submission" date="2024-08" db="EMBL/GenBank/DDBJ databases">
        <authorList>
            <person name="Arias E."/>
        </authorList>
    </citation>
    <scope>NUCLEOTIDE SEQUENCE [LARGE SCALE GENOMIC DNA]</scope>
    <source>
        <strain evidence="3 4">FAM 24106</strain>
    </source>
</reference>
<accession>A0ABW8UJN0</accession>
<evidence type="ECO:0000313" key="3">
    <source>
        <dbReference type="EMBL" id="MFL2103121.1"/>
    </source>
</evidence>
<comment type="caution">
    <text evidence="3">The sequence shown here is derived from an EMBL/GenBank/DDBJ whole genome shotgun (WGS) entry which is preliminary data.</text>
</comment>
<keyword evidence="4" id="KW-1185">Reference proteome</keyword>
<feature type="domain" description="WYL" evidence="1">
    <location>
        <begin position="2"/>
        <end position="64"/>
    </location>
</feature>
<evidence type="ECO:0000259" key="1">
    <source>
        <dbReference type="Pfam" id="PF13280"/>
    </source>
</evidence>
<dbReference type="InterPro" id="IPR057727">
    <property type="entry name" value="WCX_dom"/>
</dbReference>
<dbReference type="Pfam" id="PF13280">
    <property type="entry name" value="WYL"/>
    <property type="match status" value="1"/>
</dbReference>
<evidence type="ECO:0000259" key="2">
    <source>
        <dbReference type="Pfam" id="PF25583"/>
    </source>
</evidence>
<dbReference type="InterPro" id="IPR026881">
    <property type="entry name" value="WYL_dom"/>
</dbReference>